<protein>
    <submittedName>
        <fullName evidence="1">Uncharacterized protein</fullName>
    </submittedName>
</protein>
<organism evidence="1 2">
    <name type="scientific">Pleurotus eryngii</name>
    <name type="common">Boletus of the steppes</name>
    <dbReference type="NCBI Taxonomy" id="5323"/>
    <lineage>
        <taxon>Eukaryota</taxon>
        <taxon>Fungi</taxon>
        <taxon>Dikarya</taxon>
        <taxon>Basidiomycota</taxon>
        <taxon>Agaricomycotina</taxon>
        <taxon>Agaricomycetes</taxon>
        <taxon>Agaricomycetidae</taxon>
        <taxon>Agaricales</taxon>
        <taxon>Pleurotineae</taxon>
        <taxon>Pleurotaceae</taxon>
        <taxon>Pleurotus</taxon>
    </lineage>
</organism>
<proteinExistence type="predicted"/>
<dbReference type="AlphaFoldDB" id="A0A9P5ZU88"/>
<gene>
    <name evidence="1" type="ORF">BDN71DRAFT_1431669</name>
</gene>
<sequence length="245" mass="26790">MSPVCIPTLVFAATLGIALHSFPFVLAFEFVFLPRVVAGRIGARRFELEWKSVPLEVEEHRQHWYSSPAASQDERRSVGGSVQRRGMGAALVAGNVDCEIGTGMQVSVKGMEWMGLENSRYSHKWREGKKGRGVGTTLKGQESAEECILEDMVAMRMEADAAVSTGIDGTIWVPSIMINSASPSHPRPPSTVNASTLLRTVLGFGSHWGCHSPVPVLSLSPARDTEEDIGSYTRARRRMKMESTS</sequence>
<dbReference type="Proteomes" id="UP000807025">
    <property type="component" value="Unassembled WGS sequence"/>
</dbReference>
<evidence type="ECO:0000313" key="1">
    <source>
        <dbReference type="EMBL" id="KAF9494592.1"/>
    </source>
</evidence>
<dbReference type="EMBL" id="MU154571">
    <property type="protein sequence ID" value="KAF9494592.1"/>
    <property type="molecule type" value="Genomic_DNA"/>
</dbReference>
<evidence type="ECO:0000313" key="2">
    <source>
        <dbReference type="Proteomes" id="UP000807025"/>
    </source>
</evidence>
<reference evidence="1" key="1">
    <citation type="submission" date="2020-11" db="EMBL/GenBank/DDBJ databases">
        <authorList>
            <consortium name="DOE Joint Genome Institute"/>
            <person name="Ahrendt S."/>
            <person name="Riley R."/>
            <person name="Andreopoulos W."/>
            <person name="Labutti K."/>
            <person name="Pangilinan J."/>
            <person name="Ruiz-Duenas F.J."/>
            <person name="Barrasa J.M."/>
            <person name="Sanchez-Garcia M."/>
            <person name="Camarero S."/>
            <person name="Miyauchi S."/>
            <person name="Serrano A."/>
            <person name="Linde D."/>
            <person name="Babiker R."/>
            <person name="Drula E."/>
            <person name="Ayuso-Fernandez I."/>
            <person name="Pacheco R."/>
            <person name="Padilla G."/>
            <person name="Ferreira P."/>
            <person name="Barriuso J."/>
            <person name="Kellner H."/>
            <person name="Castanera R."/>
            <person name="Alfaro M."/>
            <person name="Ramirez L."/>
            <person name="Pisabarro A.G."/>
            <person name="Kuo A."/>
            <person name="Tritt A."/>
            <person name="Lipzen A."/>
            <person name="He G."/>
            <person name="Yan M."/>
            <person name="Ng V."/>
            <person name="Cullen D."/>
            <person name="Martin F."/>
            <person name="Rosso M.-N."/>
            <person name="Henrissat B."/>
            <person name="Hibbett D."/>
            <person name="Martinez A.T."/>
            <person name="Grigoriev I.V."/>
        </authorList>
    </citation>
    <scope>NUCLEOTIDE SEQUENCE</scope>
    <source>
        <strain evidence="1">ATCC 90797</strain>
    </source>
</reference>
<comment type="caution">
    <text evidence="1">The sequence shown here is derived from an EMBL/GenBank/DDBJ whole genome shotgun (WGS) entry which is preliminary data.</text>
</comment>
<name>A0A9P5ZU88_PLEER</name>
<accession>A0A9P5ZU88</accession>
<keyword evidence="2" id="KW-1185">Reference proteome</keyword>